<dbReference type="Pfam" id="PF22124">
    <property type="entry name" value="Glyco_hydro_95_cat"/>
    <property type="match status" value="1"/>
</dbReference>
<dbReference type="GO" id="GO:0005975">
    <property type="term" value="P:carbohydrate metabolic process"/>
    <property type="evidence" value="ECO:0007669"/>
    <property type="project" value="InterPro"/>
</dbReference>
<protein>
    <recommendedName>
        <fullName evidence="6">Alpha-L-fucosidase</fullName>
    </recommendedName>
</protein>
<dbReference type="STRING" id="485917.Phep_1707"/>
<dbReference type="OrthoDB" id="9802600at2"/>
<feature type="domain" description="Glycosyl hydrolase family 95 catalytic" evidence="3">
    <location>
        <begin position="279"/>
        <end position="629"/>
    </location>
</feature>
<proteinExistence type="predicted"/>
<dbReference type="HOGENOM" id="CLU_014621_0_0_10"/>
<dbReference type="InterPro" id="IPR054363">
    <property type="entry name" value="GH95_cat"/>
</dbReference>
<dbReference type="InterPro" id="IPR008928">
    <property type="entry name" value="6-hairpin_glycosidase_sf"/>
</dbReference>
<sequence>MMNKSVVFSLLLLVGFLSPATAQIQEKINWERFLSRNDLVFDSLSTKWEEGAFLGNGLLGIMVYRENPNTLRFDLGRTDVVDHVEGINPSIGRARLPIGRFLMEVKGTIKNIRLRLDLLKAELAGTITTDKGIINLNAVVAATKDVVILNTQTIHNEKLVNWRWKPEPALSPYLSLGRDSASKYPSNPPGVIVKEKDISFNHQPLRAGGGYTTAWKEIKTGNIGSLLITVSSTYPNDNSMELAKKELITINASSISEITAAHRAHWLKFYQKSFISVPDARLESFWWIQQYKMASATRIGAYPIDLMGPWYKATPWPKYWWNLNIQLTYYPFFSSNHQELVKPLLKMIDDNIGNLAKNAPQPYQYNSAALGRSGPYTMTSGIKVLKGNDSTSASAASMELGNLTWLLHVYYQAYEHTMDKRLIKSLYPVLTKAINYYLNIMEKQSDGKYHLPYTYSPEYPKGVTRDANYDLSLFRWGLNTLLHIHKVLGLKDPLAVRWQDAVNNLTPYPQDKLGYRIGRDADFSISHRHYSHLLQVYPIYEVNWDQQENRELIQRSLKQWENNNAAWRGYSYTGSGSIYAMMGNGNKTHQLLNEMMKGKFSIKPNTMYLEAGPVIETPLSAVTTMNEMLLQSWNGTISVFPAVPDAWRDVSFNDLSAKGAFLISASRKNGITRFIKVKSMAGSLCLIKTGWKSNIKAIGKREFKISPQQDGVLKLDLKAGEEIILYSGQKPLDFILEPVKSDGQNYWGLK</sequence>
<dbReference type="eggNOG" id="COG1554">
    <property type="taxonomic scope" value="Bacteria"/>
</dbReference>
<keyword evidence="1" id="KW-0732">Signal</keyword>
<dbReference type="SUPFAM" id="SSF48208">
    <property type="entry name" value="Six-hairpin glycosidases"/>
    <property type="match status" value="1"/>
</dbReference>
<dbReference type="GO" id="GO:0004560">
    <property type="term" value="F:alpha-L-fucosidase activity"/>
    <property type="evidence" value="ECO:0007669"/>
    <property type="project" value="TreeGrafter"/>
</dbReference>
<dbReference type="KEGG" id="phe:Phep_1707"/>
<dbReference type="CAZy" id="GH95">
    <property type="family name" value="Glycoside Hydrolase Family 95"/>
</dbReference>
<dbReference type="AlphaFoldDB" id="C6XUR8"/>
<dbReference type="Pfam" id="PF21307">
    <property type="entry name" value="Glyco_hydro_95_C"/>
    <property type="match status" value="1"/>
</dbReference>
<organism evidence="4 5">
    <name type="scientific">Pedobacter heparinus (strain ATCC 13125 / DSM 2366 / CIP 104194 / JCM 7457 / NBRC 12017 / NCIMB 9290 / NRRL B-14731 / HIM 762-3)</name>
    <dbReference type="NCBI Taxonomy" id="485917"/>
    <lineage>
        <taxon>Bacteria</taxon>
        <taxon>Pseudomonadati</taxon>
        <taxon>Bacteroidota</taxon>
        <taxon>Sphingobacteriia</taxon>
        <taxon>Sphingobacteriales</taxon>
        <taxon>Sphingobacteriaceae</taxon>
        <taxon>Pedobacter</taxon>
    </lineage>
</organism>
<dbReference type="PANTHER" id="PTHR31084:SF0">
    <property type="entry name" value="ALPHA-L-FUCOSIDASE 2"/>
    <property type="match status" value="1"/>
</dbReference>
<accession>C6XUR8</accession>
<dbReference type="InterPro" id="IPR049053">
    <property type="entry name" value="AFCA-like_C"/>
</dbReference>
<name>C6XUR8_PEDHD</name>
<feature type="chain" id="PRO_5002974417" description="Alpha-L-fucosidase" evidence="1">
    <location>
        <begin position="23"/>
        <end position="750"/>
    </location>
</feature>
<feature type="domain" description="Alpha fucosidase A-like C-terminal" evidence="2">
    <location>
        <begin position="631"/>
        <end position="723"/>
    </location>
</feature>
<dbReference type="Gene3D" id="1.50.10.10">
    <property type="match status" value="1"/>
</dbReference>
<evidence type="ECO:0000259" key="3">
    <source>
        <dbReference type="Pfam" id="PF22124"/>
    </source>
</evidence>
<evidence type="ECO:0000259" key="2">
    <source>
        <dbReference type="Pfam" id="PF21307"/>
    </source>
</evidence>
<feature type="signal peptide" evidence="1">
    <location>
        <begin position="1"/>
        <end position="22"/>
    </location>
</feature>
<keyword evidence="5" id="KW-1185">Reference proteome</keyword>
<dbReference type="EMBL" id="CP001681">
    <property type="protein sequence ID" value="ACU03918.1"/>
    <property type="molecule type" value="Genomic_DNA"/>
</dbReference>
<gene>
    <name evidence="4" type="ordered locus">Phep_1707</name>
</gene>
<evidence type="ECO:0000313" key="4">
    <source>
        <dbReference type="EMBL" id="ACU03918.1"/>
    </source>
</evidence>
<dbReference type="RefSeq" id="WP_015807532.1">
    <property type="nucleotide sequence ID" value="NC_013061.1"/>
</dbReference>
<reference evidence="4 5" key="1">
    <citation type="journal article" date="2009" name="Stand. Genomic Sci.">
        <title>Complete genome sequence of Pedobacter heparinus type strain (HIM 762-3).</title>
        <authorList>
            <person name="Han C."/>
            <person name="Spring S."/>
            <person name="Lapidus A."/>
            <person name="Del Rio T.G."/>
            <person name="Tice H."/>
            <person name="Copeland A."/>
            <person name="Cheng J.F."/>
            <person name="Lucas S."/>
            <person name="Chen F."/>
            <person name="Nolan M."/>
            <person name="Bruce D."/>
            <person name="Goodwin L."/>
            <person name="Pitluck S."/>
            <person name="Ivanova N."/>
            <person name="Mavromatis K."/>
            <person name="Mikhailova N."/>
            <person name="Pati A."/>
            <person name="Chen A."/>
            <person name="Palaniappan K."/>
            <person name="Land M."/>
            <person name="Hauser L."/>
            <person name="Chang Y.J."/>
            <person name="Jeffries C.C."/>
            <person name="Saunders E."/>
            <person name="Chertkov O."/>
            <person name="Brettin T."/>
            <person name="Goker M."/>
            <person name="Rohde M."/>
            <person name="Bristow J."/>
            <person name="Eisen J.A."/>
            <person name="Markowitz V."/>
            <person name="Hugenholtz P."/>
            <person name="Kyrpides N.C."/>
            <person name="Klenk H.P."/>
            <person name="Detter J.C."/>
        </authorList>
    </citation>
    <scope>NUCLEOTIDE SEQUENCE [LARGE SCALE GENOMIC DNA]</scope>
    <source>
        <strain evidence="5">ATCC 13125 / DSM 2366 / CIP 104194 / JCM 7457 / NBRC 12017 / NCIMB 9290 / NRRL B-14731 / HIM 762-3</strain>
    </source>
</reference>
<evidence type="ECO:0000256" key="1">
    <source>
        <dbReference type="SAM" id="SignalP"/>
    </source>
</evidence>
<evidence type="ECO:0008006" key="6">
    <source>
        <dbReference type="Google" id="ProtNLM"/>
    </source>
</evidence>
<dbReference type="Proteomes" id="UP000000852">
    <property type="component" value="Chromosome"/>
</dbReference>
<dbReference type="PANTHER" id="PTHR31084">
    <property type="entry name" value="ALPHA-L-FUCOSIDASE 2"/>
    <property type="match status" value="1"/>
</dbReference>
<dbReference type="InterPro" id="IPR012341">
    <property type="entry name" value="6hp_glycosidase-like_sf"/>
</dbReference>
<evidence type="ECO:0000313" key="5">
    <source>
        <dbReference type="Proteomes" id="UP000000852"/>
    </source>
</evidence>